<dbReference type="Proteomes" id="UP000272117">
    <property type="component" value="Unassembled WGS sequence"/>
</dbReference>
<keyword evidence="2" id="KW-1185">Reference proteome</keyword>
<dbReference type="EMBL" id="RJJD01000021">
    <property type="protein sequence ID" value="RNI22601.1"/>
    <property type="molecule type" value="Genomic_DNA"/>
</dbReference>
<proteinExistence type="predicted"/>
<comment type="caution">
    <text evidence="1">The sequence shown here is derived from an EMBL/GenBank/DDBJ whole genome shotgun (WGS) entry which is preliminary data.</text>
</comment>
<dbReference type="AlphaFoldDB" id="A0A3M9MAM5"/>
<reference evidence="1 2" key="1">
    <citation type="submission" date="2018-11" db="EMBL/GenBank/DDBJ databases">
        <title>Rufibacter latericius sp. nov., isolated from water in Baiyang Lake.</title>
        <authorList>
            <person name="Yang Y."/>
        </authorList>
    </citation>
    <scope>NUCLEOTIDE SEQUENCE [LARGE SCALE GENOMIC DNA]</scope>
    <source>
        <strain evidence="1 2">R-22-1c-1</strain>
    </source>
</reference>
<organism evidence="1 2">
    <name type="scientific">Rufibacter latericius</name>
    <dbReference type="NCBI Taxonomy" id="2487040"/>
    <lineage>
        <taxon>Bacteria</taxon>
        <taxon>Pseudomonadati</taxon>
        <taxon>Bacteroidota</taxon>
        <taxon>Cytophagia</taxon>
        <taxon>Cytophagales</taxon>
        <taxon>Hymenobacteraceae</taxon>
        <taxon>Rufibacter</taxon>
    </lineage>
</organism>
<evidence type="ECO:0000313" key="1">
    <source>
        <dbReference type="EMBL" id="RNI22601.1"/>
    </source>
</evidence>
<sequence length="142" mass="15997">MKREAKQFITWGKERRKLVSLDIKNSQPYLLLGLLHGKLYGLDSGFVEALNDLRKSGKEMPSLADLKSDLKLFNGSVNSFLGRLTMINDITSTKKSSSKAVSMSFNAPFSLKCLHNDYLKVIEHIFLRSSTSRSYDISSSIM</sequence>
<accession>A0A3M9MAM5</accession>
<protein>
    <submittedName>
        <fullName evidence="1">Uncharacterized protein</fullName>
    </submittedName>
</protein>
<gene>
    <name evidence="1" type="ORF">EFB08_21130</name>
</gene>
<dbReference type="RefSeq" id="WP_123128958.1">
    <property type="nucleotide sequence ID" value="NZ_RJJD01000021.1"/>
</dbReference>
<name>A0A3M9MAM5_9BACT</name>
<evidence type="ECO:0000313" key="2">
    <source>
        <dbReference type="Proteomes" id="UP000272117"/>
    </source>
</evidence>